<dbReference type="EMBL" id="ODYU01007428">
    <property type="protein sequence ID" value="SOQ50197.1"/>
    <property type="molecule type" value="Genomic_DNA"/>
</dbReference>
<protein>
    <submittedName>
        <fullName evidence="1">SFRICE_026663</fullName>
    </submittedName>
</protein>
<accession>A0A2H1WAY7</accession>
<dbReference type="AlphaFoldDB" id="A0A2H1WAY7"/>
<dbReference type="OrthoDB" id="392925at2759"/>
<organism evidence="1">
    <name type="scientific">Spodoptera frugiperda</name>
    <name type="common">Fall armyworm</name>
    <dbReference type="NCBI Taxonomy" id="7108"/>
    <lineage>
        <taxon>Eukaryota</taxon>
        <taxon>Metazoa</taxon>
        <taxon>Ecdysozoa</taxon>
        <taxon>Arthropoda</taxon>
        <taxon>Hexapoda</taxon>
        <taxon>Insecta</taxon>
        <taxon>Pterygota</taxon>
        <taxon>Neoptera</taxon>
        <taxon>Endopterygota</taxon>
        <taxon>Lepidoptera</taxon>
        <taxon>Glossata</taxon>
        <taxon>Ditrysia</taxon>
        <taxon>Noctuoidea</taxon>
        <taxon>Noctuidae</taxon>
        <taxon>Amphipyrinae</taxon>
        <taxon>Spodoptera</taxon>
    </lineage>
</organism>
<sequence>MSHETDLVISVPRSRINEFYCKYYNLVETFYCVTLSESKLCSANEKPDYVYFNVTFNLNPADGSFNPKELTGRIQRSAVRGLFGGRPPGAVGAQPGSRGAPLPLHSAGSCVEVCMRLRHMIL</sequence>
<proteinExistence type="predicted"/>
<evidence type="ECO:0000313" key="1">
    <source>
        <dbReference type="EMBL" id="SOQ50197.1"/>
    </source>
</evidence>
<gene>
    <name evidence="1" type="ORF">SFRICE_026663</name>
</gene>
<reference evidence="1" key="1">
    <citation type="submission" date="2016-07" db="EMBL/GenBank/DDBJ databases">
        <authorList>
            <person name="Bretaudeau A."/>
        </authorList>
    </citation>
    <scope>NUCLEOTIDE SEQUENCE</scope>
    <source>
        <strain evidence="1">Rice</strain>
        <tissue evidence="1">Whole body</tissue>
    </source>
</reference>
<name>A0A2H1WAY7_SPOFR</name>